<comment type="caution">
    <text evidence="2">The sequence shown here is derived from an EMBL/GenBank/DDBJ whole genome shotgun (WGS) entry which is preliminary data.</text>
</comment>
<evidence type="ECO:0000313" key="3">
    <source>
        <dbReference type="Proteomes" id="UP000299102"/>
    </source>
</evidence>
<dbReference type="Proteomes" id="UP000299102">
    <property type="component" value="Unassembled WGS sequence"/>
</dbReference>
<gene>
    <name evidence="2" type="ORF">EVAR_26562_1</name>
</gene>
<accession>A0A4C1W7M7</accession>
<feature type="region of interest" description="Disordered" evidence="1">
    <location>
        <begin position="1"/>
        <end position="25"/>
    </location>
</feature>
<dbReference type="EMBL" id="BGZK01000477">
    <property type="protein sequence ID" value="GBP46117.1"/>
    <property type="molecule type" value="Genomic_DNA"/>
</dbReference>
<proteinExistence type="predicted"/>
<evidence type="ECO:0000256" key="1">
    <source>
        <dbReference type="SAM" id="MobiDB-lite"/>
    </source>
</evidence>
<reference evidence="2 3" key="1">
    <citation type="journal article" date="2019" name="Commun. Biol.">
        <title>The bagworm genome reveals a unique fibroin gene that provides high tensile strength.</title>
        <authorList>
            <person name="Kono N."/>
            <person name="Nakamura H."/>
            <person name="Ohtoshi R."/>
            <person name="Tomita M."/>
            <person name="Numata K."/>
            <person name="Arakawa K."/>
        </authorList>
    </citation>
    <scope>NUCLEOTIDE SEQUENCE [LARGE SCALE GENOMIC DNA]</scope>
</reference>
<sequence>MRSRAVARRNFDAFARPPPADPRARRARMTRSSADSRAYLVCGIFLDNNGSAGCGADARPNLSLSPVSRGLLSCAGVRGGAARGRPIIVEWERDARHSAGSLVRYNRTIWGARYKSGGAWAEGVERDAPLVKYKESRTKVGQSTSITRVAVYRRRLRAVLHQS</sequence>
<keyword evidence="3" id="KW-1185">Reference proteome</keyword>
<dbReference type="AlphaFoldDB" id="A0A4C1W7M7"/>
<protein>
    <submittedName>
        <fullName evidence="2">Uncharacterized protein</fullName>
    </submittedName>
</protein>
<name>A0A4C1W7M7_EUMVA</name>
<organism evidence="2 3">
    <name type="scientific">Eumeta variegata</name>
    <name type="common">Bagworm moth</name>
    <name type="synonym">Eumeta japonica</name>
    <dbReference type="NCBI Taxonomy" id="151549"/>
    <lineage>
        <taxon>Eukaryota</taxon>
        <taxon>Metazoa</taxon>
        <taxon>Ecdysozoa</taxon>
        <taxon>Arthropoda</taxon>
        <taxon>Hexapoda</taxon>
        <taxon>Insecta</taxon>
        <taxon>Pterygota</taxon>
        <taxon>Neoptera</taxon>
        <taxon>Endopterygota</taxon>
        <taxon>Lepidoptera</taxon>
        <taxon>Glossata</taxon>
        <taxon>Ditrysia</taxon>
        <taxon>Tineoidea</taxon>
        <taxon>Psychidae</taxon>
        <taxon>Oiketicinae</taxon>
        <taxon>Eumeta</taxon>
    </lineage>
</organism>
<evidence type="ECO:0000313" key="2">
    <source>
        <dbReference type="EMBL" id="GBP46117.1"/>
    </source>
</evidence>